<keyword evidence="1" id="KW-0472">Membrane</keyword>
<keyword evidence="1" id="KW-1133">Transmembrane helix</keyword>
<gene>
    <name evidence="2" type="ORF">FD17_GL002117</name>
</gene>
<protein>
    <recommendedName>
        <fullName evidence="4">Gram-positive cocci surface proteins LPxTG domain-containing protein</fullName>
    </recommendedName>
</protein>
<dbReference type="EMBL" id="AZEA01000005">
    <property type="protein sequence ID" value="KRK88855.1"/>
    <property type="molecule type" value="Genomic_DNA"/>
</dbReference>
<proteinExistence type="predicted"/>
<dbReference type="AlphaFoldDB" id="A0A0R1LAW8"/>
<comment type="caution">
    <text evidence="2">The sequence shown here is derived from an EMBL/GenBank/DDBJ whole genome shotgun (WGS) entry which is preliminary data.</text>
</comment>
<evidence type="ECO:0000313" key="3">
    <source>
        <dbReference type="Proteomes" id="UP000051581"/>
    </source>
</evidence>
<accession>A0A0R1LAW8</accession>
<dbReference type="PATRIC" id="fig|1423808.3.peg.2145"/>
<keyword evidence="1" id="KW-0812">Transmembrane</keyword>
<name>A0A0R1LAW8_9LACO</name>
<sequence length="107" mass="11327">MIIAVSISVIGGVDDVVASSNQSVRDAPQSRVLNQQISLEKPRMLIADVQSAKSIIKPPMTALSGKPGNPKMPQTSDYKATQLTIVGSVLLAITALIGGLIFKKRKD</sequence>
<feature type="transmembrane region" description="Helical" evidence="1">
    <location>
        <begin position="80"/>
        <end position="102"/>
    </location>
</feature>
<keyword evidence="3" id="KW-1185">Reference proteome</keyword>
<organism evidence="2 3">
    <name type="scientific">Lentilactobacillus sunkii DSM 19904</name>
    <dbReference type="NCBI Taxonomy" id="1423808"/>
    <lineage>
        <taxon>Bacteria</taxon>
        <taxon>Bacillati</taxon>
        <taxon>Bacillota</taxon>
        <taxon>Bacilli</taxon>
        <taxon>Lactobacillales</taxon>
        <taxon>Lactobacillaceae</taxon>
        <taxon>Lentilactobacillus</taxon>
    </lineage>
</organism>
<dbReference type="NCBIfam" id="TIGR01167">
    <property type="entry name" value="LPXTG_anchor"/>
    <property type="match status" value="1"/>
</dbReference>
<evidence type="ECO:0008006" key="4">
    <source>
        <dbReference type="Google" id="ProtNLM"/>
    </source>
</evidence>
<reference evidence="2 3" key="1">
    <citation type="journal article" date="2015" name="Genome Announc.">
        <title>Expanding the biotechnology potential of lactobacilli through comparative genomics of 213 strains and associated genera.</title>
        <authorList>
            <person name="Sun Z."/>
            <person name="Harris H.M."/>
            <person name="McCann A."/>
            <person name="Guo C."/>
            <person name="Argimon S."/>
            <person name="Zhang W."/>
            <person name="Yang X."/>
            <person name="Jeffery I.B."/>
            <person name="Cooney J.C."/>
            <person name="Kagawa T.F."/>
            <person name="Liu W."/>
            <person name="Song Y."/>
            <person name="Salvetti E."/>
            <person name="Wrobel A."/>
            <person name="Rasinkangas P."/>
            <person name="Parkhill J."/>
            <person name="Rea M.C."/>
            <person name="O'Sullivan O."/>
            <person name="Ritari J."/>
            <person name="Douillard F.P."/>
            <person name="Paul Ross R."/>
            <person name="Yang R."/>
            <person name="Briner A.E."/>
            <person name="Felis G.E."/>
            <person name="de Vos W.M."/>
            <person name="Barrangou R."/>
            <person name="Klaenhammer T.R."/>
            <person name="Caufield P.W."/>
            <person name="Cui Y."/>
            <person name="Zhang H."/>
            <person name="O'Toole P.W."/>
        </authorList>
    </citation>
    <scope>NUCLEOTIDE SEQUENCE [LARGE SCALE GENOMIC DNA]</scope>
    <source>
        <strain evidence="2 3">DSM 19904</strain>
    </source>
</reference>
<dbReference type="Proteomes" id="UP000051581">
    <property type="component" value="Unassembled WGS sequence"/>
</dbReference>
<evidence type="ECO:0000313" key="2">
    <source>
        <dbReference type="EMBL" id="KRK88855.1"/>
    </source>
</evidence>
<evidence type="ECO:0000256" key="1">
    <source>
        <dbReference type="SAM" id="Phobius"/>
    </source>
</evidence>